<dbReference type="AlphaFoldDB" id="J0CSA4"/>
<proteinExistence type="predicted"/>
<dbReference type="OrthoDB" id="2418900at2759"/>
<dbReference type="InParanoid" id="J0CSA4"/>
<keyword evidence="3" id="KW-1185">Reference proteome</keyword>
<feature type="non-terminal residue" evidence="2">
    <location>
        <position position="363"/>
    </location>
</feature>
<sequence length="363" mass="41026">MALFGPILVCNRFRRTRSRPMYTCQFCTSAKSFKREVDLVRHQAQVPYCRERKAMVELERHARLVPQMHSDSESDPEQDEDDGYGVIYGSDPEEATQFDVQPAAPHPFEVPAASVPAPAPTGTLPEPDVEDCFTQVYPLAAHVFDRVSPPYEHIYKDLDSSDNEYAPFKSREDWELAHWAKSNQITDSAFTQLLAIPGLCSGMSLSYSNARELNGVVDSLPLPARFKHTSISVSGHTGAYDLFFCDPMDVLRELLADPTFRDHVTWAAERCYADDSGKQRLWSEMTSSDWMWEMQGQIRVGGTVIPILLSTDKTQLTAFSGEHTAYPVYMSIGNIAKHVRRQPSLRAFRLIGYLPTLKPARQR</sequence>
<dbReference type="EMBL" id="JH688407">
    <property type="protein sequence ID" value="EJD33149.1"/>
    <property type="molecule type" value="Genomic_DNA"/>
</dbReference>
<accession>J0CSA4</accession>
<evidence type="ECO:0000256" key="1">
    <source>
        <dbReference type="SAM" id="MobiDB-lite"/>
    </source>
</evidence>
<feature type="compositionally biased region" description="Acidic residues" evidence="1">
    <location>
        <begin position="73"/>
        <end position="83"/>
    </location>
</feature>
<dbReference type="Proteomes" id="UP000006514">
    <property type="component" value="Unassembled WGS sequence"/>
</dbReference>
<reference evidence="3" key="1">
    <citation type="journal article" date="2012" name="Science">
        <title>The Paleozoic origin of enzymatic lignin decomposition reconstructed from 31 fungal genomes.</title>
        <authorList>
            <person name="Floudas D."/>
            <person name="Binder M."/>
            <person name="Riley R."/>
            <person name="Barry K."/>
            <person name="Blanchette R.A."/>
            <person name="Henrissat B."/>
            <person name="Martinez A.T."/>
            <person name="Otillar R."/>
            <person name="Spatafora J.W."/>
            <person name="Yadav J.S."/>
            <person name="Aerts A."/>
            <person name="Benoit I."/>
            <person name="Boyd A."/>
            <person name="Carlson A."/>
            <person name="Copeland A."/>
            <person name="Coutinho P.M."/>
            <person name="de Vries R.P."/>
            <person name="Ferreira P."/>
            <person name="Findley K."/>
            <person name="Foster B."/>
            <person name="Gaskell J."/>
            <person name="Glotzer D."/>
            <person name="Gorecki P."/>
            <person name="Heitman J."/>
            <person name="Hesse C."/>
            <person name="Hori C."/>
            <person name="Igarashi K."/>
            <person name="Jurgens J.A."/>
            <person name="Kallen N."/>
            <person name="Kersten P."/>
            <person name="Kohler A."/>
            <person name="Kuees U."/>
            <person name="Kumar T.K.A."/>
            <person name="Kuo A."/>
            <person name="LaButti K."/>
            <person name="Larrondo L.F."/>
            <person name="Lindquist E."/>
            <person name="Ling A."/>
            <person name="Lombard V."/>
            <person name="Lucas S."/>
            <person name="Lundell T."/>
            <person name="Martin R."/>
            <person name="McLaughlin D.J."/>
            <person name="Morgenstern I."/>
            <person name="Morin E."/>
            <person name="Murat C."/>
            <person name="Nagy L.G."/>
            <person name="Nolan M."/>
            <person name="Ohm R.A."/>
            <person name="Patyshakuliyeva A."/>
            <person name="Rokas A."/>
            <person name="Ruiz-Duenas F.J."/>
            <person name="Sabat G."/>
            <person name="Salamov A."/>
            <person name="Samejima M."/>
            <person name="Schmutz J."/>
            <person name="Slot J.C."/>
            <person name="St John F."/>
            <person name="Stenlid J."/>
            <person name="Sun H."/>
            <person name="Sun S."/>
            <person name="Syed K."/>
            <person name="Tsang A."/>
            <person name="Wiebenga A."/>
            <person name="Young D."/>
            <person name="Pisabarro A."/>
            <person name="Eastwood D.C."/>
            <person name="Martin F."/>
            <person name="Cullen D."/>
            <person name="Grigoriev I.V."/>
            <person name="Hibbett D.S."/>
        </authorList>
    </citation>
    <scope>NUCLEOTIDE SEQUENCE [LARGE SCALE GENOMIC DNA]</scope>
    <source>
        <strain evidence="3">TFB10046</strain>
    </source>
</reference>
<dbReference type="InterPro" id="IPR041078">
    <property type="entry name" value="Plavaka"/>
</dbReference>
<evidence type="ECO:0000313" key="3">
    <source>
        <dbReference type="Proteomes" id="UP000006514"/>
    </source>
</evidence>
<organism evidence="2 3">
    <name type="scientific">Auricularia subglabra (strain TFB-10046 / SS5)</name>
    <name type="common">White-rot fungus</name>
    <name type="synonym">Auricularia delicata (strain TFB10046)</name>
    <dbReference type="NCBI Taxonomy" id="717982"/>
    <lineage>
        <taxon>Eukaryota</taxon>
        <taxon>Fungi</taxon>
        <taxon>Dikarya</taxon>
        <taxon>Basidiomycota</taxon>
        <taxon>Agaricomycotina</taxon>
        <taxon>Agaricomycetes</taxon>
        <taxon>Auriculariales</taxon>
        <taxon>Auriculariaceae</taxon>
        <taxon>Auricularia</taxon>
    </lineage>
</organism>
<dbReference type="KEGG" id="adl:AURDEDRAFT_177772"/>
<dbReference type="OMA" id="DGIGHIS"/>
<name>J0CSA4_AURST</name>
<protein>
    <recommendedName>
        <fullName evidence="4">C2H2-type domain-containing protein</fullName>
    </recommendedName>
</protein>
<feature type="region of interest" description="Disordered" evidence="1">
    <location>
        <begin position="64"/>
        <end position="90"/>
    </location>
</feature>
<dbReference type="Pfam" id="PF18759">
    <property type="entry name" value="Plavaka"/>
    <property type="match status" value="1"/>
</dbReference>
<gene>
    <name evidence="2" type="ORF">AURDEDRAFT_177772</name>
</gene>
<evidence type="ECO:0008006" key="4">
    <source>
        <dbReference type="Google" id="ProtNLM"/>
    </source>
</evidence>
<evidence type="ECO:0000313" key="2">
    <source>
        <dbReference type="EMBL" id="EJD33149.1"/>
    </source>
</evidence>